<feature type="region of interest" description="Disordered" evidence="1">
    <location>
        <begin position="1"/>
        <end position="36"/>
    </location>
</feature>
<organism evidence="2 3">
    <name type="scientific">Geodermatophilus ruber</name>
    <dbReference type="NCBI Taxonomy" id="504800"/>
    <lineage>
        <taxon>Bacteria</taxon>
        <taxon>Bacillati</taxon>
        <taxon>Actinomycetota</taxon>
        <taxon>Actinomycetes</taxon>
        <taxon>Geodermatophilales</taxon>
        <taxon>Geodermatophilaceae</taxon>
        <taxon>Geodermatophilus</taxon>
    </lineage>
</organism>
<evidence type="ECO:0000313" key="2">
    <source>
        <dbReference type="EMBL" id="SFK97374.1"/>
    </source>
</evidence>
<evidence type="ECO:0000313" key="3">
    <source>
        <dbReference type="Proteomes" id="UP000199152"/>
    </source>
</evidence>
<name>A0A1I4DUY1_9ACTN</name>
<keyword evidence="3" id="KW-1185">Reference proteome</keyword>
<gene>
    <name evidence="2" type="ORF">SAMN04488085_10563</name>
</gene>
<reference evidence="2 3" key="1">
    <citation type="submission" date="2016-10" db="EMBL/GenBank/DDBJ databases">
        <authorList>
            <person name="de Groot N.N."/>
        </authorList>
    </citation>
    <scope>NUCLEOTIDE SEQUENCE [LARGE SCALE GENOMIC DNA]</scope>
    <source>
        <strain evidence="2 3">DSM 45317</strain>
    </source>
</reference>
<dbReference type="AlphaFoldDB" id="A0A1I4DUY1"/>
<dbReference type="Proteomes" id="UP000199152">
    <property type="component" value="Unassembled WGS sequence"/>
</dbReference>
<dbReference type="InParanoid" id="A0A1I4DUY1"/>
<evidence type="ECO:0000256" key="1">
    <source>
        <dbReference type="SAM" id="MobiDB-lite"/>
    </source>
</evidence>
<proteinExistence type="predicted"/>
<dbReference type="EMBL" id="FOSW01000005">
    <property type="protein sequence ID" value="SFK97374.1"/>
    <property type="molecule type" value="Genomic_DNA"/>
</dbReference>
<protein>
    <submittedName>
        <fullName evidence="2">Uncharacterized protein</fullName>
    </submittedName>
</protein>
<sequence>MRHPRPDPVGPGQEPVWDYPPAAVGPVQGQPGALGW</sequence>
<accession>A0A1I4DUY1</accession>